<feature type="compositionally biased region" description="Basic and acidic residues" evidence="1">
    <location>
        <begin position="1"/>
        <end position="11"/>
    </location>
</feature>
<organism evidence="3 4">
    <name type="scientific">Oricola cellulosilytica</name>
    <dbReference type="NCBI Taxonomy" id="1429082"/>
    <lineage>
        <taxon>Bacteria</taxon>
        <taxon>Pseudomonadati</taxon>
        <taxon>Pseudomonadota</taxon>
        <taxon>Alphaproteobacteria</taxon>
        <taxon>Hyphomicrobiales</taxon>
        <taxon>Ahrensiaceae</taxon>
        <taxon>Oricola</taxon>
    </lineage>
</organism>
<proteinExistence type="predicted"/>
<dbReference type="SUPFAM" id="SSF56300">
    <property type="entry name" value="Metallo-dependent phosphatases"/>
    <property type="match status" value="1"/>
</dbReference>
<dbReference type="InterPro" id="IPR004843">
    <property type="entry name" value="Calcineurin-like_PHP"/>
</dbReference>
<dbReference type="InterPro" id="IPR029052">
    <property type="entry name" value="Metallo-depent_PP-like"/>
</dbReference>
<dbReference type="Gene3D" id="3.60.21.10">
    <property type="match status" value="1"/>
</dbReference>
<evidence type="ECO:0000259" key="2">
    <source>
        <dbReference type="Pfam" id="PF00149"/>
    </source>
</evidence>
<dbReference type="GO" id="GO:0005737">
    <property type="term" value="C:cytoplasm"/>
    <property type="evidence" value="ECO:0007669"/>
    <property type="project" value="TreeGrafter"/>
</dbReference>
<evidence type="ECO:0000256" key="1">
    <source>
        <dbReference type="SAM" id="MobiDB-lite"/>
    </source>
</evidence>
<dbReference type="GO" id="GO:0008803">
    <property type="term" value="F:bis(5'-nucleosyl)-tetraphosphatase (symmetrical) activity"/>
    <property type="evidence" value="ECO:0007669"/>
    <property type="project" value="TreeGrafter"/>
</dbReference>
<keyword evidence="4" id="KW-1185">Reference proteome</keyword>
<feature type="domain" description="Calcineurin-like phosphoesterase" evidence="2">
    <location>
        <begin position="100"/>
        <end position="308"/>
    </location>
</feature>
<protein>
    <submittedName>
        <fullName evidence="3">Serine/threonine protein phosphatase</fullName>
    </submittedName>
</protein>
<name>A0A4R0P947_9HYPH</name>
<dbReference type="GO" id="GO:0016791">
    <property type="term" value="F:phosphatase activity"/>
    <property type="evidence" value="ECO:0007669"/>
    <property type="project" value="TreeGrafter"/>
</dbReference>
<dbReference type="Proteomes" id="UP000291301">
    <property type="component" value="Unassembled WGS sequence"/>
</dbReference>
<feature type="compositionally biased region" description="Basic residues" evidence="1">
    <location>
        <begin position="12"/>
        <end position="49"/>
    </location>
</feature>
<comment type="caution">
    <text evidence="3">The sequence shown here is derived from an EMBL/GenBank/DDBJ whole genome shotgun (WGS) entry which is preliminary data.</text>
</comment>
<evidence type="ECO:0000313" key="3">
    <source>
        <dbReference type="EMBL" id="TCD12272.1"/>
    </source>
</evidence>
<dbReference type="GO" id="GO:0110154">
    <property type="term" value="P:RNA decapping"/>
    <property type="evidence" value="ECO:0007669"/>
    <property type="project" value="TreeGrafter"/>
</dbReference>
<dbReference type="EMBL" id="SJST01000007">
    <property type="protein sequence ID" value="TCD12272.1"/>
    <property type="molecule type" value="Genomic_DNA"/>
</dbReference>
<sequence length="343" mass="37694">MVRIPRRDAGAHRRAGLLARRSRLRRGRHGRGAPAPRRRRHHSRPRRAAAARAARRQEPRTHPARLAQGRHPAQCRGAGLALQGRVRDLTGDPALPLLFAIGDVHGRRDLLAALLAAVEVEAERLGKPPRLIFLGDIIDRGPESRQALDLVVAALAEHAGSKLILGNHEEFLLDFLDNAENRESAARNWFANGGLATLKSYKFGETERIDTIAAHFARDFPGHVAAMRAADWMVETERHVFVHGGIDPHVSHSTQDPGTTRWIRHDFLDWRGSLPKAVVHGHTPTDSCLPEVHPNRIALDTGAVFSGHLTCVIFDDGTPPRFLATDDSGGEITVAEVDPVVFG</sequence>
<feature type="region of interest" description="Disordered" evidence="1">
    <location>
        <begin position="1"/>
        <end position="73"/>
    </location>
</feature>
<gene>
    <name evidence="3" type="ORF">E0D97_14700</name>
</gene>
<dbReference type="Pfam" id="PF00149">
    <property type="entry name" value="Metallophos"/>
    <property type="match status" value="1"/>
</dbReference>
<evidence type="ECO:0000313" key="4">
    <source>
        <dbReference type="Proteomes" id="UP000291301"/>
    </source>
</evidence>
<reference evidence="3 4" key="1">
    <citation type="journal article" date="2015" name="Antonie Van Leeuwenhoek">
        <title>Oricola cellulosilytica gen. nov., sp. nov., a cellulose-degrading bacterium of the family Phyllobacteriaceae isolated from surface seashore water, and emended descriptions of Mesorhizobium loti and Phyllobacterium myrsinacearum.</title>
        <authorList>
            <person name="Hameed A."/>
            <person name="Shahina M."/>
            <person name="Lai W.A."/>
            <person name="Lin S.Y."/>
            <person name="Young L.S."/>
            <person name="Liu Y.C."/>
            <person name="Hsu Y.H."/>
            <person name="Young C.C."/>
        </authorList>
    </citation>
    <scope>NUCLEOTIDE SEQUENCE [LARGE SCALE GENOMIC DNA]</scope>
    <source>
        <strain evidence="3 4">KCTC 52183</strain>
    </source>
</reference>
<accession>A0A4R0P947</accession>
<dbReference type="InterPro" id="IPR050126">
    <property type="entry name" value="Ap4A_hydrolase"/>
</dbReference>
<dbReference type="PANTHER" id="PTHR42850:SF4">
    <property type="entry name" value="ZINC-DEPENDENT ENDOPOLYPHOSPHATASE"/>
    <property type="match status" value="1"/>
</dbReference>
<dbReference type="PANTHER" id="PTHR42850">
    <property type="entry name" value="METALLOPHOSPHOESTERASE"/>
    <property type="match status" value="1"/>
</dbReference>
<dbReference type="AlphaFoldDB" id="A0A4R0P947"/>